<dbReference type="PANTHER" id="PTHR16305">
    <property type="entry name" value="TESTICULAR SOLUBLE ADENYLYL CYCLASE"/>
    <property type="match status" value="1"/>
</dbReference>
<dbReference type="Proteomes" id="UP000597656">
    <property type="component" value="Unassembled WGS sequence"/>
</dbReference>
<keyword evidence="1" id="KW-0547">Nucleotide-binding</keyword>
<comment type="caution">
    <text evidence="5">The sequence shown here is derived from an EMBL/GenBank/DDBJ whole genome shotgun (WGS) entry which is preliminary data.</text>
</comment>
<keyword evidence="2" id="KW-0067">ATP-binding</keyword>
<dbReference type="Pfam" id="PF13191">
    <property type="entry name" value="AAA_16"/>
    <property type="match status" value="1"/>
</dbReference>
<organism evidence="5 6">
    <name type="scientific">Lentzea pudingi</name>
    <dbReference type="NCBI Taxonomy" id="1789439"/>
    <lineage>
        <taxon>Bacteria</taxon>
        <taxon>Bacillati</taxon>
        <taxon>Actinomycetota</taxon>
        <taxon>Actinomycetes</taxon>
        <taxon>Pseudonocardiales</taxon>
        <taxon>Pseudonocardiaceae</taxon>
        <taxon>Lentzea</taxon>
    </lineage>
</organism>
<evidence type="ECO:0000313" key="5">
    <source>
        <dbReference type="EMBL" id="GGM89084.1"/>
    </source>
</evidence>
<name>A0ABQ2HR00_9PSEU</name>
<dbReference type="CDD" id="cd06170">
    <property type="entry name" value="LuxR_C_like"/>
    <property type="match status" value="1"/>
</dbReference>
<feature type="compositionally biased region" description="Basic residues" evidence="3">
    <location>
        <begin position="874"/>
        <end position="888"/>
    </location>
</feature>
<feature type="region of interest" description="Disordered" evidence="3">
    <location>
        <begin position="874"/>
        <end position="894"/>
    </location>
</feature>
<sequence>MTVPLSAARPPRSVFVGRAAELAELARVAMRPPALALVEGEAGVGKTRLVRELVRRPELVGRTILLGCCQPMREPFPYGPLVDLLRDTSPLLARVAGSLSPIVGALRPLLPELAPLLPPQPPRGDAATERHKIFRAVRELLAAYGPLVLVIDDLHWADEGTQDLLRFLMTPPTGNLALVATCRRDVHGAGAWSVLEPAHRLLSGDQTALLRLRPLGPVDVGVLAAGLLGTRAVGSDFAAALHHRTAGIPFVVEEVLREFREIGAGPQSRTLDLVDIPVLLRDTMAERLRRLGPAVAAVVHAAAVLDAPATEDDLVTVSALPPNRVARAVTDALAGAVLFEVGTGRYALRHPLARQAVDVSIPSPQRRKLHARAAELLAAHPDRVLVRLAHHYRQAGDLPNWVSRTVAAADHATEIGDTALALQVLETALADETLPARSARTLAVRLSRVAVTGIARVSTVERLQSLLRGGLLTGTARGEVRINLGRLLMNQTGRIEEGQGELEMAVLDLTDRPALAARGAAALTLPTFGWRPVSHQFGWLDKATGLAAAAPRDDELSMIVRANHLALLAGVGDPSLQPLLSTLPRASRSPRVRRQLARAFNNIGDSLAWIGHYAQARELLQVSDTLMSDDDVPYLCTLRNGTRLRVDAVTGSWATLQTDAAQLVEQAGEMPSLAMDALLALASTTLARGDRDAAGWYLDSAQAAAPETPPLQLAVSAARVALALARNDVAAAAVGADRALIRVNAKDNWVWAADLVPHAVRAFQRAGRSTDAVRLAEQYSSNVSGTDAPLAAAATMLVTALVAKDPATALDGYLEAAATYAGLPQPHTAATIHEAAASVAITLDDHAAALSNLTIASDIYTELGCARDAERCRRSSRRFRPARPRGRKGYGEELSPREREVVDLVAAGRTNRQIADELFLSPRTVEHHVARAMRKLNVDSRAAFQADHSAG</sequence>
<evidence type="ECO:0000313" key="6">
    <source>
        <dbReference type="Proteomes" id="UP000597656"/>
    </source>
</evidence>
<evidence type="ECO:0000259" key="4">
    <source>
        <dbReference type="PROSITE" id="PS50043"/>
    </source>
</evidence>
<dbReference type="Gene3D" id="1.10.10.10">
    <property type="entry name" value="Winged helix-like DNA-binding domain superfamily/Winged helix DNA-binding domain"/>
    <property type="match status" value="1"/>
</dbReference>
<reference evidence="6" key="1">
    <citation type="journal article" date="2019" name="Int. J. Syst. Evol. Microbiol.">
        <title>The Global Catalogue of Microorganisms (GCM) 10K type strain sequencing project: providing services to taxonomists for standard genome sequencing and annotation.</title>
        <authorList>
            <consortium name="The Broad Institute Genomics Platform"/>
            <consortium name="The Broad Institute Genome Sequencing Center for Infectious Disease"/>
            <person name="Wu L."/>
            <person name="Ma J."/>
        </authorList>
    </citation>
    <scope>NUCLEOTIDE SEQUENCE [LARGE SCALE GENOMIC DNA]</scope>
    <source>
        <strain evidence="6">CGMCC 4.7319</strain>
    </source>
</reference>
<keyword evidence="6" id="KW-1185">Reference proteome</keyword>
<dbReference type="InterPro" id="IPR000792">
    <property type="entry name" value="Tscrpt_reg_LuxR_C"/>
</dbReference>
<dbReference type="InterPro" id="IPR041664">
    <property type="entry name" value="AAA_16"/>
</dbReference>
<dbReference type="InterPro" id="IPR036388">
    <property type="entry name" value="WH-like_DNA-bd_sf"/>
</dbReference>
<dbReference type="PANTHER" id="PTHR16305:SF35">
    <property type="entry name" value="TRANSCRIPTIONAL ACTIVATOR DOMAIN"/>
    <property type="match status" value="1"/>
</dbReference>
<dbReference type="Pfam" id="PF00196">
    <property type="entry name" value="GerE"/>
    <property type="match status" value="1"/>
</dbReference>
<dbReference type="SUPFAM" id="SSF46894">
    <property type="entry name" value="C-terminal effector domain of the bipartite response regulators"/>
    <property type="match status" value="1"/>
</dbReference>
<dbReference type="EMBL" id="BMNC01000003">
    <property type="protein sequence ID" value="GGM89084.1"/>
    <property type="molecule type" value="Genomic_DNA"/>
</dbReference>
<dbReference type="PROSITE" id="PS50043">
    <property type="entry name" value="HTH_LUXR_2"/>
    <property type="match status" value="1"/>
</dbReference>
<dbReference type="PRINTS" id="PR00038">
    <property type="entry name" value="HTHLUXR"/>
</dbReference>
<accession>A0ABQ2HR00</accession>
<feature type="domain" description="HTH luxR-type" evidence="4">
    <location>
        <begin position="887"/>
        <end position="951"/>
    </location>
</feature>
<evidence type="ECO:0000256" key="1">
    <source>
        <dbReference type="ARBA" id="ARBA00022741"/>
    </source>
</evidence>
<dbReference type="InterPro" id="IPR027417">
    <property type="entry name" value="P-loop_NTPase"/>
</dbReference>
<dbReference type="SMART" id="SM00421">
    <property type="entry name" value="HTH_LUXR"/>
    <property type="match status" value="1"/>
</dbReference>
<dbReference type="SUPFAM" id="SSF52540">
    <property type="entry name" value="P-loop containing nucleoside triphosphate hydrolases"/>
    <property type="match status" value="1"/>
</dbReference>
<dbReference type="Gene3D" id="3.40.50.300">
    <property type="entry name" value="P-loop containing nucleotide triphosphate hydrolases"/>
    <property type="match status" value="1"/>
</dbReference>
<proteinExistence type="predicted"/>
<dbReference type="InterPro" id="IPR016032">
    <property type="entry name" value="Sig_transdc_resp-reg_C-effctor"/>
</dbReference>
<evidence type="ECO:0000256" key="3">
    <source>
        <dbReference type="SAM" id="MobiDB-lite"/>
    </source>
</evidence>
<protein>
    <submittedName>
        <fullName evidence="5">LuxR family transcriptional regulator</fullName>
    </submittedName>
</protein>
<gene>
    <name evidence="5" type="ORF">GCM10011609_27390</name>
</gene>
<dbReference type="RefSeq" id="WP_189155044.1">
    <property type="nucleotide sequence ID" value="NZ_BMNC01000003.1"/>
</dbReference>
<dbReference type="PROSITE" id="PS00622">
    <property type="entry name" value="HTH_LUXR_1"/>
    <property type="match status" value="1"/>
</dbReference>
<evidence type="ECO:0000256" key="2">
    <source>
        <dbReference type="ARBA" id="ARBA00022840"/>
    </source>
</evidence>